<name>A0ABQ8XI85_9EUKA</name>
<dbReference type="Proteomes" id="UP001150062">
    <property type="component" value="Unassembled WGS sequence"/>
</dbReference>
<evidence type="ECO:0000313" key="3">
    <source>
        <dbReference type="Proteomes" id="UP001150062"/>
    </source>
</evidence>
<dbReference type="PANTHER" id="PTHR12507">
    <property type="entry name" value="REDUCED GROWTH PHENOTYPE 1 RGP1, YEAST -RELATED"/>
    <property type="match status" value="1"/>
</dbReference>
<evidence type="ECO:0000256" key="1">
    <source>
        <dbReference type="SAM" id="Coils"/>
    </source>
</evidence>
<reference evidence="2" key="1">
    <citation type="submission" date="2022-08" db="EMBL/GenBank/DDBJ databases">
        <title>Novel sulfate-reducing endosymbionts in the free-living metamonad Anaeramoeba.</title>
        <authorList>
            <person name="Jerlstrom-Hultqvist J."/>
            <person name="Cepicka I."/>
            <person name="Gallot-Lavallee L."/>
            <person name="Salas-Leiva D."/>
            <person name="Curtis B.A."/>
            <person name="Zahonova K."/>
            <person name="Pipaliya S."/>
            <person name="Dacks J."/>
            <person name="Roger A.J."/>
        </authorList>
    </citation>
    <scope>NUCLEOTIDE SEQUENCE</scope>
    <source>
        <strain evidence="2">Schooner1</strain>
    </source>
</reference>
<dbReference type="Pfam" id="PF08737">
    <property type="entry name" value="Rgp1"/>
    <property type="match status" value="1"/>
</dbReference>
<organism evidence="2 3">
    <name type="scientific">Anaeramoeba flamelloides</name>
    <dbReference type="NCBI Taxonomy" id="1746091"/>
    <lineage>
        <taxon>Eukaryota</taxon>
        <taxon>Metamonada</taxon>
        <taxon>Anaeramoebidae</taxon>
        <taxon>Anaeramoeba</taxon>
    </lineage>
</organism>
<sequence length="225" mass="26734">MSLLIIGEKEYKLRELIENPNYLSNESKEQNITSEDLNKFINEIDRPLTFNISQKEEQIAILFLNDSVYQLGDVIYGWISFPTEEIEEKLKQLEEEKKKDQNEKNEKNEKSVIKRPTKCLSVSLTLETEETFIEELIQENQELKVYATLMGEFFQFTYYLSFLPFYFQIPLDSAQFISDMVTLDWFLNCEFTITNEEEKVWRKKSSHSSLKLQIPLQIHSPSWKN</sequence>
<keyword evidence="3" id="KW-1185">Reference proteome</keyword>
<dbReference type="InterPro" id="IPR014848">
    <property type="entry name" value="Rgp1"/>
</dbReference>
<proteinExistence type="predicted"/>
<keyword evidence="1" id="KW-0175">Coiled coil</keyword>
<accession>A0ABQ8XI85</accession>
<dbReference type="EMBL" id="JAOAOG010000300">
    <property type="protein sequence ID" value="KAJ6231408.1"/>
    <property type="molecule type" value="Genomic_DNA"/>
</dbReference>
<comment type="caution">
    <text evidence="2">The sequence shown here is derived from an EMBL/GenBank/DDBJ whole genome shotgun (WGS) entry which is preliminary data.</text>
</comment>
<gene>
    <name evidence="2" type="ORF">M0813_05834</name>
</gene>
<protein>
    <submittedName>
        <fullName evidence="2">Rab6a-gef complex partner protein</fullName>
    </submittedName>
</protein>
<evidence type="ECO:0000313" key="2">
    <source>
        <dbReference type="EMBL" id="KAJ6231408.1"/>
    </source>
</evidence>
<feature type="coiled-coil region" evidence="1">
    <location>
        <begin position="83"/>
        <end position="111"/>
    </location>
</feature>